<dbReference type="Proteomes" id="UP001168821">
    <property type="component" value="Unassembled WGS sequence"/>
</dbReference>
<evidence type="ECO:0000313" key="1">
    <source>
        <dbReference type="EMBL" id="KAJ3662651.1"/>
    </source>
</evidence>
<organism evidence="1 2">
    <name type="scientific">Zophobas morio</name>
    <dbReference type="NCBI Taxonomy" id="2755281"/>
    <lineage>
        <taxon>Eukaryota</taxon>
        <taxon>Metazoa</taxon>
        <taxon>Ecdysozoa</taxon>
        <taxon>Arthropoda</taxon>
        <taxon>Hexapoda</taxon>
        <taxon>Insecta</taxon>
        <taxon>Pterygota</taxon>
        <taxon>Neoptera</taxon>
        <taxon>Endopterygota</taxon>
        <taxon>Coleoptera</taxon>
        <taxon>Polyphaga</taxon>
        <taxon>Cucujiformia</taxon>
        <taxon>Tenebrionidae</taxon>
        <taxon>Zophobas</taxon>
    </lineage>
</organism>
<protein>
    <submittedName>
        <fullName evidence="1">Uncharacterized protein</fullName>
    </submittedName>
</protein>
<keyword evidence="2" id="KW-1185">Reference proteome</keyword>
<name>A0AA38IY31_9CUCU</name>
<gene>
    <name evidence="1" type="ORF">Zmor_006990</name>
</gene>
<dbReference type="EMBL" id="JALNTZ010000002">
    <property type="protein sequence ID" value="KAJ3662651.1"/>
    <property type="molecule type" value="Genomic_DNA"/>
</dbReference>
<accession>A0AA38IY31</accession>
<comment type="caution">
    <text evidence="1">The sequence shown here is derived from an EMBL/GenBank/DDBJ whole genome shotgun (WGS) entry which is preliminary data.</text>
</comment>
<evidence type="ECO:0000313" key="2">
    <source>
        <dbReference type="Proteomes" id="UP001168821"/>
    </source>
</evidence>
<proteinExistence type="predicted"/>
<dbReference type="AlphaFoldDB" id="A0AA38IY31"/>
<sequence>MLMFSVFVVRCTYNQMMLLKLPWSIVLKFDNTNYRIFFTYDDDFFKCKIVGPAGKRPSVEVENDCSESGEMDLSTCSSLPNINLKKSKQSDSTVSLKFKDLLVPAKNLISNTDGYPLDFEQTVEFLGKANGIPDILDLIRTYTDDTEGVINLLFI</sequence>
<reference evidence="1" key="1">
    <citation type="journal article" date="2023" name="G3 (Bethesda)">
        <title>Whole genome assemblies of Zophobas morio and Tenebrio molitor.</title>
        <authorList>
            <person name="Kaur S."/>
            <person name="Stinson S.A."/>
            <person name="diCenzo G.C."/>
        </authorList>
    </citation>
    <scope>NUCLEOTIDE SEQUENCE</scope>
    <source>
        <strain evidence="1">QUZm001</strain>
    </source>
</reference>